<dbReference type="Gene3D" id="2.130.10.10">
    <property type="entry name" value="YVTN repeat-like/Quinoprotein amine dehydrogenase"/>
    <property type="match status" value="1"/>
</dbReference>
<dbReference type="EC" id="3.1.1.31" evidence="3"/>
<dbReference type="SUPFAM" id="SSF51004">
    <property type="entry name" value="C-terminal (heme d1) domain of cytochrome cd1-nitrite reductase"/>
    <property type="match status" value="1"/>
</dbReference>
<dbReference type="Pfam" id="PF10282">
    <property type="entry name" value="Lactonase"/>
    <property type="match status" value="1"/>
</dbReference>
<sequence length="370" mass="40865">MNIENKEENMTYYLYTGTYTGGMHSDLEATGSKGIYIYRMDEETNKLHPLGVFGGDEIDPAFLAIKDNLLFAENERKDYQVIRSYRIHEDGSLSLADAVNAKGAKCAHICTDPVGNYVIGAGYLSGSVLVARYESDGRMVPTQQIFHQGHSVVPRRQESAHAHSSRYTPDGKGVLVPDLGTDKVMNYDFDRGSGILSPNSKQPSLDVKPGEGPRHLVFHPSLPVAYLLTEIGNHIYVYDYNSSDRTFQQTQTISVLPKEYHGISYCAELIISGDGRFLYSSNRGHDTISAFTISKETGRLEVLGYFDCGGKGPRHICFGIREEAIVVANKDSNELCVVERNKESGHLGKVCSRQNVPAPACVVLKGWNGQ</sequence>
<dbReference type="AlphaFoldDB" id="A0A6N2VZJ5"/>
<name>A0A6N2VZJ5_9FIRM</name>
<dbReference type="InterPro" id="IPR011048">
    <property type="entry name" value="Haem_d1_sf"/>
</dbReference>
<evidence type="ECO:0000313" key="3">
    <source>
        <dbReference type="EMBL" id="VYT35113.1"/>
    </source>
</evidence>
<evidence type="ECO:0000256" key="2">
    <source>
        <dbReference type="SAM" id="MobiDB-lite"/>
    </source>
</evidence>
<dbReference type="InterPro" id="IPR019405">
    <property type="entry name" value="Lactonase_7-beta_prop"/>
</dbReference>
<dbReference type="GO" id="GO:0017057">
    <property type="term" value="F:6-phosphogluconolactonase activity"/>
    <property type="evidence" value="ECO:0007669"/>
    <property type="project" value="UniProtKB-EC"/>
</dbReference>
<comment type="similarity">
    <text evidence="1">Belongs to the cycloisomerase 2 family.</text>
</comment>
<keyword evidence="3" id="KW-0378">Hydrolase</keyword>
<accession>A0A6N2VZJ5</accession>
<proteinExistence type="inferred from homology"/>
<gene>
    <name evidence="3" type="primary">pgl_7</name>
    <name evidence="3" type="ORF">CBLFYP116_03122</name>
</gene>
<dbReference type="EMBL" id="CACRTF010000014">
    <property type="protein sequence ID" value="VYT35113.1"/>
    <property type="molecule type" value="Genomic_DNA"/>
</dbReference>
<protein>
    <submittedName>
        <fullName evidence="3">6-phosphogluconolactonase</fullName>
        <ecNumber evidence="3">3.1.1.31</ecNumber>
    </submittedName>
</protein>
<dbReference type="PANTHER" id="PTHR30344:SF1">
    <property type="entry name" value="6-PHOSPHOGLUCONOLACTONASE"/>
    <property type="match status" value="1"/>
</dbReference>
<dbReference type="InterPro" id="IPR050282">
    <property type="entry name" value="Cycloisomerase_2"/>
</dbReference>
<dbReference type="GO" id="GO:0005829">
    <property type="term" value="C:cytosol"/>
    <property type="evidence" value="ECO:0007669"/>
    <property type="project" value="TreeGrafter"/>
</dbReference>
<feature type="region of interest" description="Disordered" evidence="2">
    <location>
        <begin position="150"/>
        <end position="172"/>
    </location>
</feature>
<evidence type="ECO:0000256" key="1">
    <source>
        <dbReference type="ARBA" id="ARBA00005564"/>
    </source>
</evidence>
<reference evidence="3" key="1">
    <citation type="submission" date="2019-11" db="EMBL/GenBank/DDBJ databases">
        <authorList>
            <person name="Feng L."/>
        </authorList>
    </citation>
    <scope>NUCLEOTIDE SEQUENCE</scope>
    <source>
        <strain evidence="3">CbolteaeLFYP116</strain>
    </source>
</reference>
<dbReference type="InterPro" id="IPR015943">
    <property type="entry name" value="WD40/YVTN_repeat-like_dom_sf"/>
</dbReference>
<dbReference type="PANTHER" id="PTHR30344">
    <property type="entry name" value="6-PHOSPHOGLUCONOLACTONASE-RELATED"/>
    <property type="match status" value="1"/>
</dbReference>
<organism evidence="3">
    <name type="scientific">Enterocloster bolteae</name>
    <dbReference type="NCBI Taxonomy" id="208479"/>
    <lineage>
        <taxon>Bacteria</taxon>
        <taxon>Bacillati</taxon>
        <taxon>Bacillota</taxon>
        <taxon>Clostridia</taxon>
        <taxon>Lachnospirales</taxon>
        <taxon>Lachnospiraceae</taxon>
        <taxon>Enterocloster</taxon>
    </lineage>
</organism>